<dbReference type="Proteomes" id="UP000766336">
    <property type="component" value="Unassembled WGS sequence"/>
</dbReference>
<dbReference type="SMART" id="SM00953">
    <property type="entry name" value="RES"/>
    <property type="match status" value="1"/>
</dbReference>
<protein>
    <submittedName>
        <fullName evidence="2">RES family NAD+ phosphorylase</fullName>
    </submittedName>
</protein>
<evidence type="ECO:0000313" key="2">
    <source>
        <dbReference type="EMBL" id="MBS7809563.1"/>
    </source>
</evidence>
<sequence>MDFPITRLAEPRAVRLVSTARLRDPVLHLLLDDPSLAGRPPEELAQLARDLAEIEGGTSARLTSEAAMASAFPAGRPHAHFVNAAFAYFRPREANRFNEPGYGAWYAALAFETSLAEVVFHIGRELDRVRDWNATIEWAEMWASFAGDFVDLRAAQPAPACLDPDPALGYPAGNALARAVRDAGLNGILYPSVRQAGGTCLVALWPHVVQSVAQGAILRTIWAGSREPRVERA</sequence>
<dbReference type="Pfam" id="PF08808">
    <property type="entry name" value="RES"/>
    <property type="match status" value="1"/>
</dbReference>
<dbReference type="RefSeq" id="WP_213668254.1">
    <property type="nucleotide sequence ID" value="NZ_JAHCDA010000001.1"/>
</dbReference>
<name>A0ABS5Q7U1_9PROT</name>
<gene>
    <name evidence="2" type="ORF">KHU32_01350</name>
</gene>
<dbReference type="EMBL" id="JAHCDA010000001">
    <property type="protein sequence ID" value="MBS7809563.1"/>
    <property type="molecule type" value="Genomic_DNA"/>
</dbReference>
<proteinExistence type="predicted"/>
<comment type="caution">
    <text evidence="2">The sequence shown here is derived from an EMBL/GenBank/DDBJ whole genome shotgun (WGS) entry which is preliminary data.</text>
</comment>
<evidence type="ECO:0000313" key="3">
    <source>
        <dbReference type="Proteomes" id="UP000766336"/>
    </source>
</evidence>
<feature type="domain" description="RES" evidence="1">
    <location>
        <begin position="85"/>
        <end position="215"/>
    </location>
</feature>
<dbReference type="InterPro" id="IPR014914">
    <property type="entry name" value="RES_dom"/>
</dbReference>
<reference evidence="2 3" key="1">
    <citation type="submission" date="2021-05" db="EMBL/GenBank/DDBJ databases">
        <title>Roseococcus sp. XZZS9, whole genome shotgun sequencing project.</title>
        <authorList>
            <person name="Zhao G."/>
            <person name="Shen L."/>
        </authorList>
    </citation>
    <scope>NUCLEOTIDE SEQUENCE [LARGE SCALE GENOMIC DNA]</scope>
    <source>
        <strain evidence="2 3">XZZS9</strain>
    </source>
</reference>
<evidence type="ECO:0000259" key="1">
    <source>
        <dbReference type="SMART" id="SM00953"/>
    </source>
</evidence>
<keyword evidence="3" id="KW-1185">Reference proteome</keyword>
<organism evidence="2 3">
    <name type="scientific">Roseococcus pinisoli</name>
    <dbReference type="NCBI Taxonomy" id="2835040"/>
    <lineage>
        <taxon>Bacteria</taxon>
        <taxon>Pseudomonadati</taxon>
        <taxon>Pseudomonadota</taxon>
        <taxon>Alphaproteobacteria</taxon>
        <taxon>Acetobacterales</taxon>
        <taxon>Roseomonadaceae</taxon>
        <taxon>Roseococcus</taxon>
    </lineage>
</organism>
<accession>A0ABS5Q7U1</accession>